<gene>
    <name evidence="1" type="ORF">BJY01DRAFT_254769</name>
</gene>
<comment type="caution">
    <text evidence="1">The sequence shown here is derived from an EMBL/GenBank/DDBJ whole genome shotgun (WGS) entry which is preliminary data.</text>
</comment>
<name>A0ABR4IRA8_9EURO</name>
<proteinExistence type="predicted"/>
<dbReference type="Proteomes" id="UP001610446">
    <property type="component" value="Unassembled WGS sequence"/>
</dbReference>
<evidence type="ECO:0000313" key="1">
    <source>
        <dbReference type="EMBL" id="KAL2830117.1"/>
    </source>
</evidence>
<reference evidence="1 2" key="1">
    <citation type="submission" date="2024-07" db="EMBL/GenBank/DDBJ databases">
        <title>Section-level genome sequencing and comparative genomics of Aspergillus sections Usti and Cavernicolus.</title>
        <authorList>
            <consortium name="Lawrence Berkeley National Laboratory"/>
            <person name="Nybo J.L."/>
            <person name="Vesth T.C."/>
            <person name="Theobald S."/>
            <person name="Frisvad J.C."/>
            <person name="Larsen T.O."/>
            <person name="Kjaerboelling I."/>
            <person name="Rothschild-Mancinelli K."/>
            <person name="Lyhne E.K."/>
            <person name="Kogle M.E."/>
            <person name="Barry K."/>
            <person name="Clum A."/>
            <person name="Na H."/>
            <person name="Ledsgaard L."/>
            <person name="Lin J."/>
            <person name="Lipzen A."/>
            <person name="Kuo A."/>
            <person name="Riley R."/>
            <person name="Mondo S."/>
            <person name="Labutti K."/>
            <person name="Haridas S."/>
            <person name="Pangalinan J."/>
            <person name="Salamov A.A."/>
            <person name="Simmons B.A."/>
            <person name="Magnuson J.K."/>
            <person name="Chen J."/>
            <person name="Drula E."/>
            <person name="Henrissat B."/>
            <person name="Wiebenga A."/>
            <person name="Lubbers R.J."/>
            <person name="Gomes A.C."/>
            <person name="Makela M.R."/>
            <person name="Stajich J."/>
            <person name="Grigoriev I.V."/>
            <person name="Mortensen U.H."/>
            <person name="De Vries R.P."/>
            <person name="Baker S.E."/>
            <person name="Andersen M.R."/>
        </authorList>
    </citation>
    <scope>NUCLEOTIDE SEQUENCE [LARGE SCALE GENOMIC DNA]</scope>
    <source>
        <strain evidence="1 2">CBS 123904</strain>
    </source>
</reference>
<organism evidence="1 2">
    <name type="scientific">Aspergillus pseudoustus</name>
    <dbReference type="NCBI Taxonomy" id="1810923"/>
    <lineage>
        <taxon>Eukaryota</taxon>
        <taxon>Fungi</taxon>
        <taxon>Dikarya</taxon>
        <taxon>Ascomycota</taxon>
        <taxon>Pezizomycotina</taxon>
        <taxon>Eurotiomycetes</taxon>
        <taxon>Eurotiomycetidae</taxon>
        <taxon>Eurotiales</taxon>
        <taxon>Aspergillaceae</taxon>
        <taxon>Aspergillus</taxon>
        <taxon>Aspergillus subgen. Nidulantes</taxon>
    </lineage>
</organism>
<accession>A0ABR4IRA8</accession>
<evidence type="ECO:0000313" key="2">
    <source>
        <dbReference type="Proteomes" id="UP001610446"/>
    </source>
</evidence>
<dbReference type="EMBL" id="JBFXLU010000314">
    <property type="protein sequence ID" value="KAL2830117.1"/>
    <property type="molecule type" value="Genomic_DNA"/>
</dbReference>
<sequence>MQLTTLATTTTTINKKKTSPIHTTTTANMFFPPKHVEAISAKAHVHFTIEANDFTCPSRSAYDLSSIDPKSVRHQYPGDALLLTEHEYDEAITTEAHVHFPAGTREFPARPSRSAYQPYSLGSVSVHREYPGYRIATYQIDGLQYRVTVKPNKKWYKFWDRKKNRIDF</sequence>
<keyword evidence="2" id="KW-1185">Reference proteome</keyword>
<protein>
    <submittedName>
        <fullName evidence="1">Uncharacterized protein</fullName>
    </submittedName>
</protein>